<protein>
    <submittedName>
        <fullName evidence="1">Uncharacterized protein</fullName>
    </submittedName>
</protein>
<accession>A0A0H1RFQ5</accession>
<keyword evidence="2" id="KW-1185">Reference proteome</keyword>
<proteinExistence type="predicted"/>
<evidence type="ECO:0000313" key="1">
    <source>
        <dbReference type="EMBL" id="KLK91437.1"/>
    </source>
</evidence>
<comment type="caution">
    <text evidence="1">The sequence shown here is derived from an EMBL/GenBank/DDBJ whole genome shotgun (WGS) entry which is preliminary data.</text>
</comment>
<dbReference type="PATRIC" id="fig|1225564.3.peg.5377"/>
<reference evidence="1 2" key="1">
    <citation type="submission" date="2015-05" db="EMBL/GenBank/DDBJ databases">
        <title>Draft genome sequence of Microvirga vignae strain BR3299, a novel nitrogen fixing bacteria isolated from Brazil semi-aired region.</title>
        <authorList>
            <person name="Zilli J.E."/>
            <person name="Passos S.R."/>
            <person name="Leite J."/>
            <person name="Baldani J.I."/>
            <person name="Xavier G.R."/>
            <person name="Rumjaneck N.G."/>
            <person name="Simoes-Araujo J.L."/>
        </authorList>
    </citation>
    <scope>NUCLEOTIDE SEQUENCE [LARGE SCALE GENOMIC DNA]</scope>
    <source>
        <strain evidence="1 2">BR3299</strain>
    </source>
</reference>
<organism evidence="1 2">
    <name type="scientific">Microvirga vignae</name>
    <dbReference type="NCBI Taxonomy" id="1225564"/>
    <lineage>
        <taxon>Bacteria</taxon>
        <taxon>Pseudomonadati</taxon>
        <taxon>Pseudomonadota</taxon>
        <taxon>Alphaproteobacteria</taxon>
        <taxon>Hyphomicrobiales</taxon>
        <taxon>Methylobacteriaceae</taxon>
        <taxon>Microvirga</taxon>
    </lineage>
</organism>
<dbReference type="AlphaFoldDB" id="A0A0H1RFQ5"/>
<gene>
    <name evidence="1" type="ORF">AA309_20300</name>
</gene>
<name>A0A0H1RFQ5_9HYPH</name>
<sequence length="69" mass="7605">MTSVAQDIIRSHFNRKTLTALKKKGIEVVKSTFVPAPGGDYTRGETAYVVVENETSSIRSYLEVLKMAA</sequence>
<dbReference type="Proteomes" id="UP000035489">
    <property type="component" value="Unassembled WGS sequence"/>
</dbReference>
<dbReference type="RefSeq" id="WP_047190836.1">
    <property type="nucleotide sequence ID" value="NZ_LCYG01000055.1"/>
</dbReference>
<dbReference type="EMBL" id="LCYG01000055">
    <property type="protein sequence ID" value="KLK91437.1"/>
    <property type="molecule type" value="Genomic_DNA"/>
</dbReference>
<evidence type="ECO:0000313" key="2">
    <source>
        <dbReference type="Proteomes" id="UP000035489"/>
    </source>
</evidence>